<accession>A0A544TTQ5</accession>
<dbReference type="EMBL" id="VDGI01000003">
    <property type="protein sequence ID" value="TQR20798.1"/>
    <property type="molecule type" value="Genomic_DNA"/>
</dbReference>
<evidence type="ECO:0000256" key="1">
    <source>
        <dbReference type="ARBA" id="ARBA00002486"/>
    </source>
</evidence>
<dbReference type="InterPro" id="IPR036388">
    <property type="entry name" value="WH-like_DNA-bd_sf"/>
</dbReference>
<protein>
    <submittedName>
        <fullName evidence="4">ROK family protein</fullName>
    </submittedName>
</protein>
<evidence type="ECO:0000256" key="2">
    <source>
        <dbReference type="ARBA" id="ARBA00006479"/>
    </source>
</evidence>
<dbReference type="Pfam" id="PF00480">
    <property type="entry name" value="ROK"/>
    <property type="match status" value="1"/>
</dbReference>
<dbReference type="Gene3D" id="3.30.420.40">
    <property type="match status" value="2"/>
</dbReference>
<dbReference type="InterPro" id="IPR036390">
    <property type="entry name" value="WH_DNA-bd_sf"/>
</dbReference>
<comment type="similarity">
    <text evidence="2">Belongs to the ROK (NagC/XylR) family.</text>
</comment>
<dbReference type="SUPFAM" id="SSF46785">
    <property type="entry name" value="Winged helix' DNA-binding domain"/>
    <property type="match status" value="1"/>
</dbReference>
<comment type="function">
    <text evidence="1">Transcriptional repressor of xylose-utilizing enzymes.</text>
</comment>
<dbReference type="InterPro" id="IPR000600">
    <property type="entry name" value="ROK"/>
</dbReference>
<keyword evidence="3" id="KW-0859">Xylose metabolism</keyword>
<keyword evidence="3" id="KW-0119">Carbohydrate metabolism</keyword>
<sequence length="384" mass="42051">MEKQDQILMKKQNKTYVLELIKNMAPISRMQISKNTKMSPTSITRIVGELQEQGFVKETKLVTSGVGRKATLLDVCGDVLFTIGVELDKAVLKIGIVNYVGGMIDLQTYVRNPLESYEETVQNINDKVKNIIEQNAIPVGKIIGLAVGLPGSIDYENGIVRVAEQLRWKDVHLVRDLSKLTSLNVVIDNELKMKIIAENTVGKAKDSKSSILVGIGSGIGSAILLNGEVHRGESNNAGEIGHTVIDPNGNVCSCGKFGCLCTYISEGAILADAKKMKDISSIDEVFVAFRDGESWALNILDRTATYIALAISNLACLYEPECIILSGNLIDKMPEMKQQIEEKCERYMWEPIKKNLHIVHSSLGSQGVVLGAAIQAQNSLFDIN</sequence>
<comment type="caution">
    <text evidence="4">The sequence shown here is derived from an EMBL/GenBank/DDBJ whole genome shotgun (WGS) entry which is preliminary data.</text>
</comment>
<dbReference type="SUPFAM" id="SSF53067">
    <property type="entry name" value="Actin-like ATPase domain"/>
    <property type="match status" value="1"/>
</dbReference>
<name>A0A544TTQ5_9BACI</name>
<gene>
    <name evidence="4" type="ORF">FG384_04175</name>
</gene>
<dbReference type="InterPro" id="IPR043129">
    <property type="entry name" value="ATPase_NBD"/>
</dbReference>
<evidence type="ECO:0000313" key="4">
    <source>
        <dbReference type="EMBL" id="TQR20798.1"/>
    </source>
</evidence>
<evidence type="ECO:0000256" key="3">
    <source>
        <dbReference type="ARBA" id="ARBA00022629"/>
    </source>
</evidence>
<evidence type="ECO:0000313" key="5">
    <source>
        <dbReference type="Proteomes" id="UP000316626"/>
    </source>
</evidence>
<dbReference type="PANTHER" id="PTHR18964:SF149">
    <property type="entry name" value="BIFUNCTIONAL UDP-N-ACETYLGLUCOSAMINE 2-EPIMERASE_N-ACETYLMANNOSAMINE KINASE"/>
    <property type="match status" value="1"/>
</dbReference>
<dbReference type="PROSITE" id="PS01125">
    <property type="entry name" value="ROK"/>
    <property type="match status" value="1"/>
</dbReference>
<keyword evidence="5" id="KW-1185">Reference proteome</keyword>
<dbReference type="GO" id="GO:0042732">
    <property type="term" value="P:D-xylose metabolic process"/>
    <property type="evidence" value="ECO:0007669"/>
    <property type="project" value="UniProtKB-KW"/>
</dbReference>
<proteinExistence type="inferred from homology"/>
<reference evidence="4 5" key="1">
    <citation type="submission" date="2019-06" db="EMBL/GenBank/DDBJ databases">
        <title>Psychrobacillus vulpis sp. nov., a new species isolated from feces of a red fox that inhabits in The Tablas de Daimiel Natural Park, Albacete, Spain.</title>
        <authorList>
            <person name="Rodriguez M."/>
            <person name="Reina J.C."/>
            <person name="Bejar V."/>
            <person name="Llamas I."/>
        </authorList>
    </citation>
    <scope>NUCLEOTIDE SEQUENCE [LARGE SCALE GENOMIC DNA]</scope>
    <source>
        <strain evidence="4 5">Z8</strain>
    </source>
</reference>
<dbReference type="PANTHER" id="PTHR18964">
    <property type="entry name" value="ROK (REPRESSOR, ORF, KINASE) FAMILY"/>
    <property type="match status" value="1"/>
</dbReference>
<dbReference type="AlphaFoldDB" id="A0A544TTQ5"/>
<dbReference type="RefSeq" id="WP_142641333.1">
    <property type="nucleotide sequence ID" value="NZ_VDGI01000003.1"/>
</dbReference>
<dbReference type="Gene3D" id="1.10.10.10">
    <property type="entry name" value="Winged helix-like DNA-binding domain superfamily/Winged helix DNA-binding domain"/>
    <property type="match status" value="1"/>
</dbReference>
<dbReference type="Proteomes" id="UP000316626">
    <property type="component" value="Unassembled WGS sequence"/>
</dbReference>
<organism evidence="4 5">
    <name type="scientific">Psychrobacillus vulpis</name>
    <dbReference type="NCBI Taxonomy" id="2325572"/>
    <lineage>
        <taxon>Bacteria</taxon>
        <taxon>Bacillati</taxon>
        <taxon>Bacillota</taxon>
        <taxon>Bacilli</taxon>
        <taxon>Bacillales</taxon>
        <taxon>Bacillaceae</taxon>
        <taxon>Psychrobacillus</taxon>
    </lineage>
</organism>
<dbReference type="OrthoDB" id="9796533at2"/>
<dbReference type="InterPro" id="IPR049874">
    <property type="entry name" value="ROK_cs"/>
</dbReference>